<organism evidence="2 3">
    <name type="scientific">Nocardiopsis alborubida</name>
    <dbReference type="NCBI Taxonomy" id="146802"/>
    <lineage>
        <taxon>Bacteria</taxon>
        <taxon>Bacillati</taxon>
        <taxon>Actinomycetota</taxon>
        <taxon>Actinomycetes</taxon>
        <taxon>Streptosporangiales</taxon>
        <taxon>Nocardiopsidaceae</taxon>
        <taxon>Nocardiopsis</taxon>
    </lineage>
</organism>
<dbReference type="Proteomes" id="UP000553209">
    <property type="component" value="Unassembled WGS sequence"/>
</dbReference>
<sequence>MISTDFTPGSPCWVEVSSPDVEATAAFYGQVFGWSSETHIRQMEGYKFLCSDGLAAAGISPVMGESDHPSWTVYFADSDIEDTITQVERLGGTLLVEPFDIFDLGRQALFRDPQGASFGVWRGEMYLGLVGRINSLCWVELRTTDARGAAEFYTGVFKWDLSPFDPSLGGEEVGGYTVLRPAGTGDERTHGGILQAAPGGRERFGGEEDWHPVFAVADCEAVAERVVAAGGHVHAEPENISGVGRRMVCSDLFQAGFVLLNWPPG</sequence>
<dbReference type="SUPFAM" id="SSF54593">
    <property type="entry name" value="Glyoxalase/Bleomycin resistance protein/Dihydroxybiphenyl dioxygenase"/>
    <property type="match status" value="2"/>
</dbReference>
<reference evidence="2 3" key="1">
    <citation type="submission" date="2020-04" db="EMBL/GenBank/DDBJ databases">
        <title>MicrobeNet Type strains.</title>
        <authorList>
            <person name="Nicholson A.C."/>
        </authorList>
    </citation>
    <scope>NUCLEOTIDE SEQUENCE [LARGE SCALE GENOMIC DNA]</scope>
    <source>
        <strain evidence="2 3">ATCC 23612</strain>
    </source>
</reference>
<dbReference type="CDD" id="cd07247">
    <property type="entry name" value="SgaA_N_like"/>
    <property type="match status" value="2"/>
</dbReference>
<gene>
    <name evidence="2" type="ORF">HGB44_23970</name>
</gene>
<comment type="caution">
    <text evidence="2">The sequence shown here is derived from an EMBL/GenBank/DDBJ whole genome shotgun (WGS) entry which is preliminary data.</text>
</comment>
<feature type="domain" description="VOC" evidence="1">
    <location>
        <begin position="135"/>
        <end position="262"/>
    </location>
</feature>
<accession>A0A7X6MFP4</accession>
<evidence type="ECO:0000313" key="3">
    <source>
        <dbReference type="Proteomes" id="UP000553209"/>
    </source>
</evidence>
<dbReference type="Gene3D" id="3.10.180.10">
    <property type="entry name" value="2,3-Dihydroxybiphenyl 1,2-Dioxygenase, domain 1"/>
    <property type="match status" value="2"/>
</dbReference>
<feature type="domain" description="VOC" evidence="1">
    <location>
        <begin position="10"/>
        <end position="123"/>
    </location>
</feature>
<dbReference type="EMBL" id="JAAXPG010000026">
    <property type="protein sequence ID" value="NKZ00699.1"/>
    <property type="molecule type" value="Genomic_DNA"/>
</dbReference>
<dbReference type="PROSITE" id="PS51819">
    <property type="entry name" value="VOC"/>
    <property type="match status" value="2"/>
</dbReference>
<dbReference type="PANTHER" id="PTHR33993">
    <property type="entry name" value="GLYOXALASE-RELATED"/>
    <property type="match status" value="1"/>
</dbReference>
<dbReference type="InterPro" id="IPR029068">
    <property type="entry name" value="Glyas_Bleomycin-R_OHBP_Dase"/>
</dbReference>
<evidence type="ECO:0000313" key="2">
    <source>
        <dbReference type="EMBL" id="NKZ00699.1"/>
    </source>
</evidence>
<keyword evidence="3" id="KW-1185">Reference proteome</keyword>
<proteinExistence type="predicted"/>
<dbReference type="PANTHER" id="PTHR33993:SF10">
    <property type="entry name" value="CONSERVED PROTEIN"/>
    <property type="match status" value="1"/>
</dbReference>
<dbReference type="RefSeq" id="WP_061081476.1">
    <property type="nucleotide sequence ID" value="NZ_JAAXPG010000026.1"/>
</dbReference>
<dbReference type="InterPro" id="IPR004360">
    <property type="entry name" value="Glyas_Fos-R_dOase_dom"/>
</dbReference>
<dbReference type="InterPro" id="IPR041581">
    <property type="entry name" value="Glyoxalase_6"/>
</dbReference>
<dbReference type="InterPro" id="IPR037523">
    <property type="entry name" value="VOC_core"/>
</dbReference>
<dbReference type="InterPro" id="IPR052164">
    <property type="entry name" value="Anthracycline_SecMetBiosynth"/>
</dbReference>
<evidence type="ECO:0000259" key="1">
    <source>
        <dbReference type="PROSITE" id="PS51819"/>
    </source>
</evidence>
<dbReference type="AlphaFoldDB" id="A0A7X6MFP4"/>
<protein>
    <submittedName>
        <fullName evidence="2">VOC family protein</fullName>
    </submittedName>
</protein>
<name>A0A7X6MFP4_9ACTN</name>
<dbReference type="Pfam" id="PF00903">
    <property type="entry name" value="Glyoxalase"/>
    <property type="match status" value="1"/>
</dbReference>
<dbReference type="Pfam" id="PF18029">
    <property type="entry name" value="Glyoxalase_6"/>
    <property type="match status" value="1"/>
</dbReference>